<evidence type="ECO:0000313" key="1">
    <source>
        <dbReference type="EMBL" id="PKY58583.1"/>
    </source>
</evidence>
<gene>
    <name evidence="1" type="ORF">RhiirA4_480613</name>
</gene>
<keyword evidence="2" id="KW-1185">Reference proteome</keyword>
<dbReference type="AlphaFoldDB" id="A0A2I1HI69"/>
<dbReference type="Proteomes" id="UP000234323">
    <property type="component" value="Unassembled WGS sequence"/>
</dbReference>
<name>A0A2I1HI69_9GLOM</name>
<comment type="caution">
    <text evidence="1">The sequence shown here is derived from an EMBL/GenBank/DDBJ whole genome shotgun (WGS) entry which is preliminary data.</text>
</comment>
<proteinExistence type="predicted"/>
<organism evidence="1 2">
    <name type="scientific">Rhizophagus irregularis</name>
    <dbReference type="NCBI Taxonomy" id="588596"/>
    <lineage>
        <taxon>Eukaryota</taxon>
        <taxon>Fungi</taxon>
        <taxon>Fungi incertae sedis</taxon>
        <taxon>Mucoromycota</taxon>
        <taxon>Glomeromycotina</taxon>
        <taxon>Glomeromycetes</taxon>
        <taxon>Glomerales</taxon>
        <taxon>Glomeraceae</taxon>
        <taxon>Rhizophagus</taxon>
    </lineage>
</organism>
<reference evidence="1 2" key="1">
    <citation type="submission" date="2015-10" db="EMBL/GenBank/DDBJ databases">
        <title>Genome analyses suggest a sexual origin of heterokaryosis in a supposedly ancient asexual fungus.</title>
        <authorList>
            <person name="Ropars J."/>
            <person name="Sedzielewska K."/>
            <person name="Noel J."/>
            <person name="Charron P."/>
            <person name="Farinelli L."/>
            <person name="Marton T."/>
            <person name="Kruger M."/>
            <person name="Pelin A."/>
            <person name="Brachmann A."/>
            <person name="Corradi N."/>
        </authorList>
    </citation>
    <scope>NUCLEOTIDE SEQUENCE [LARGE SCALE GENOMIC DNA]</scope>
    <source>
        <strain evidence="1 2">A4</strain>
    </source>
</reference>
<sequence length="117" mass="14096">MEEHQCIIWGSSVWYGLPLSLNLWHTMEWYHQWESEYRTHKEEHELGTEELDECLNCELCYPIENEPIVFKKFWDALFKFEDAITIYNNVTIKGVLDLLSINNSEREDTIHKGRCRD</sequence>
<protein>
    <submittedName>
        <fullName evidence="1">Uncharacterized protein</fullName>
    </submittedName>
</protein>
<dbReference type="EMBL" id="LLXI01003082">
    <property type="protein sequence ID" value="PKY58583.1"/>
    <property type="molecule type" value="Genomic_DNA"/>
</dbReference>
<accession>A0A2I1HI69</accession>
<evidence type="ECO:0000313" key="2">
    <source>
        <dbReference type="Proteomes" id="UP000234323"/>
    </source>
</evidence>
<dbReference type="VEuPathDB" id="FungiDB:RhiirA1_478131"/>